<evidence type="ECO:0000256" key="9">
    <source>
        <dbReference type="SAM" id="MobiDB-lite"/>
    </source>
</evidence>
<evidence type="ECO:0000256" key="8">
    <source>
        <dbReference type="ARBA" id="ARBA00023180"/>
    </source>
</evidence>
<evidence type="ECO:0000313" key="11">
    <source>
        <dbReference type="Proteomes" id="UP001516023"/>
    </source>
</evidence>
<evidence type="ECO:0000256" key="3">
    <source>
        <dbReference type="ARBA" id="ARBA00022679"/>
    </source>
</evidence>
<reference evidence="10 11" key="1">
    <citation type="journal article" date="2020" name="G3 (Bethesda)">
        <title>Improved Reference Genome for Cyclotella cryptica CCMP332, a Model for Cell Wall Morphogenesis, Salinity Adaptation, and Lipid Production in Diatoms (Bacillariophyta).</title>
        <authorList>
            <person name="Roberts W.R."/>
            <person name="Downey K.M."/>
            <person name="Ruck E.C."/>
            <person name="Traller J.C."/>
            <person name="Alverson A.J."/>
        </authorList>
    </citation>
    <scope>NUCLEOTIDE SEQUENCE [LARGE SCALE GENOMIC DNA]</scope>
    <source>
        <strain evidence="10 11">CCMP332</strain>
    </source>
</reference>
<comment type="caution">
    <text evidence="10">The sequence shown here is derived from an EMBL/GenBank/DDBJ whole genome shotgun (WGS) entry which is preliminary data.</text>
</comment>
<keyword evidence="6" id="KW-0333">Golgi apparatus</keyword>
<accession>A0ABD3QYN8</accession>
<keyword evidence="8" id="KW-0325">Glycoprotein</keyword>
<comment type="subcellular location">
    <subcellularLocation>
        <location evidence="1">Golgi apparatus membrane</location>
        <topology evidence="1">Single-pass type II membrane protein</topology>
    </subcellularLocation>
</comment>
<feature type="compositionally biased region" description="Polar residues" evidence="9">
    <location>
        <begin position="1"/>
        <end position="19"/>
    </location>
</feature>
<dbReference type="PANTHER" id="PTHR12137">
    <property type="entry name" value="CARBOHYDRATE SULFOTRANSFERASE"/>
    <property type="match status" value="1"/>
</dbReference>
<evidence type="ECO:0008006" key="12">
    <source>
        <dbReference type="Google" id="ProtNLM"/>
    </source>
</evidence>
<evidence type="ECO:0000313" key="10">
    <source>
        <dbReference type="EMBL" id="KAL3805370.1"/>
    </source>
</evidence>
<sequence length="568" mass="64564">MTPQDEQSSPENGNIISNGSATSERSTTTRSGQVAKRALLICWAMTVCRIWLASDGIDGPYVEDNDVDERLRYEGYYPPIADGEAISLVEGQMNKLKVTVGDSTIHTLEGRRENALQDGHTVMDMSIIPEALQHITYKNCCVPAIYKDYPDPNDIKCFGTCYNERACKDPVYPYSSVAEREKFGNLKKLSGEERKLLRERCIFKPHYLMPNATWCSRSTEAPVDITSTEPDLESLKNSSIHNLPSTYGDITEPGCSLVTNGGGSGPWQHVFVFPSAKLAFCGIPKVRTKMIGFLSFVSLCKHAVGITQWIQFARFVAGAKDYPSLPHYKLDNDFFRFDKLDPSIQEEIWRDEKEWTWAVFLREPAERLLSAYLDKVSKKSRLTMKFNETGCKKDQINNTPDILSGMTGLNWCSDPHWRPQVLSCGLFSRLDRFRFVGDINNSPDHTRELLQHVGLWESHGKHFINGGVNEQGNSRLHMCQLKSHPYNHTKHLGFQQKDEERNSTAANTAYDHATNSQSKLAKYYFPELLTFVRQKLFADDYKLYQLVSKQKKMLSGKELAMQLSRTQC</sequence>
<evidence type="ECO:0000256" key="4">
    <source>
        <dbReference type="ARBA" id="ARBA00022692"/>
    </source>
</evidence>
<evidence type="ECO:0000256" key="2">
    <source>
        <dbReference type="ARBA" id="ARBA00006339"/>
    </source>
</evidence>
<dbReference type="GO" id="GO:0000139">
    <property type="term" value="C:Golgi membrane"/>
    <property type="evidence" value="ECO:0007669"/>
    <property type="project" value="UniProtKB-SubCell"/>
</dbReference>
<dbReference type="AlphaFoldDB" id="A0ABD3QYN8"/>
<dbReference type="GO" id="GO:0008146">
    <property type="term" value="F:sulfotransferase activity"/>
    <property type="evidence" value="ECO:0007669"/>
    <property type="project" value="UniProtKB-ARBA"/>
</dbReference>
<protein>
    <recommendedName>
        <fullName evidence="12">Sulfotransferase domain-containing protein</fullName>
    </recommendedName>
</protein>
<keyword evidence="5" id="KW-1133">Transmembrane helix</keyword>
<dbReference type="InterPro" id="IPR005331">
    <property type="entry name" value="Sulfotransferase"/>
</dbReference>
<organism evidence="10 11">
    <name type="scientific">Cyclotella cryptica</name>
    <dbReference type="NCBI Taxonomy" id="29204"/>
    <lineage>
        <taxon>Eukaryota</taxon>
        <taxon>Sar</taxon>
        <taxon>Stramenopiles</taxon>
        <taxon>Ochrophyta</taxon>
        <taxon>Bacillariophyta</taxon>
        <taxon>Coscinodiscophyceae</taxon>
        <taxon>Thalassiosirophycidae</taxon>
        <taxon>Stephanodiscales</taxon>
        <taxon>Stephanodiscaceae</taxon>
        <taxon>Cyclotella</taxon>
    </lineage>
</organism>
<dbReference type="InterPro" id="IPR018011">
    <property type="entry name" value="Carb_sulfotrans_8-10"/>
</dbReference>
<keyword evidence="3" id="KW-0808">Transferase</keyword>
<gene>
    <name evidence="10" type="ORF">HJC23_009077</name>
</gene>
<evidence type="ECO:0000256" key="1">
    <source>
        <dbReference type="ARBA" id="ARBA00004323"/>
    </source>
</evidence>
<keyword evidence="11" id="KW-1185">Reference proteome</keyword>
<keyword evidence="7" id="KW-0472">Membrane</keyword>
<dbReference type="Pfam" id="PF03567">
    <property type="entry name" value="Sulfotransfer_2"/>
    <property type="match status" value="1"/>
</dbReference>
<evidence type="ECO:0000256" key="6">
    <source>
        <dbReference type="ARBA" id="ARBA00023034"/>
    </source>
</evidence>
<comment type="similarity">
    <text evidence="2">Belongs to the sulfotransferase 2 family.</text>
</comment>
<keyword evidence="4" id="KW-0812">Transmembrane</keyword>
<dbReference type="EMBL" id="JABMIG020000003">
    <property type="protein sequence ID" value="KAL3805370.1"/>
    <property type="molecule type" value="Genomic_DNA"/>
</dbReference>
<feature type="compositionally biased region" description="Low complexity" evidence="9">
    <location>
        <begin position="20"/>
        <end position="30"/>
    </location>
</feature>
<dbReference type="PANTHER" id="PTHR12137:SF54">
    <property type="entry name" value="CARBOHYDRATE SULFOTRANSFERASE"/>
    <property type="match status" value="1"/>
</dbReference>
<name>A0ABD3QYN8_9STRA</name>
<proteinExistence type="inferred from homology"/>
<evidence type="ECO:0000256" key="5">
    <source>
        <dbReference type="ARBA" id="ARBA00022989"/>
    </source>
</evidence>
<feature type="region of interest" description="Disordered" evidence="9">
    <location>
        <begin position="1"/>
        <end position="30"/>
    </location>
</feature>
<dbReference type="Proteomes" id="UP001516023">
    <property type="component" value="Unassembled WGS sequence"/>
</dbReference>
<evidence type="ECO:0000256" key="7">
    <source>
        <dbReference type="ARBA" id="ARBA00023136"/>
    </source>
</evidence>